<dbReference type="Proteomes" id="UP001174934">
    <property type="component" value="Unassembled WGS sequence"/>
</dbReference>
<organism evidence="3 4">
    <name type="scientific">Bombardia bombarda</name>
    <dbReference type="NCBI Taxonomy" id="252184"/>
    <lineage>
        <taxon>Eukaryota</taxon>
        <taxon>Fungi</taxon>
        <taxon>Dikarya</taxon>
        <taxon>Ascomycota</taxon>
        <taxon>Pezizomycotina</taxon>
        <taxon>Sordariomycetes</taxon>
        <taxon>Sordariomycetidae</taxon>
        <taxon>Sordariales</taxon>
        <taxon>Lasiosphaeriaceae</taxon>
        <taxon>Bombardia</taxon>
    </lineage>
</organism>
<evidence type="ECO:0000313" key="4">
    <source>
        <dbReference type="Proteomes" id="UP001174934"/>
    </source>
</evidence>
<gene>
    <name evidence="3" type="ORF">B0T17DRAFT_509446</name>
</gene>
<feature type="compositionally biased region" description="Low complexity" evidence="1">
    <location>
        <begin position="18"/>
        <end position="41"/>
    </location>
</feature>
<dbReference type="AlphaFoldDB" id="A0AA40BY63"/>
<evidence type="ECO:0000259" key="2">
    <source>
        <dbReference type="Pfam" id="PF22943"/>
    </source>
</evidence>
<proteinExistence type="predicted"/>
<accession>A0AA40BY63</accession>
<dbReference type="EMBL" id="JAULSR010000005">
    <property type="protein sequence ID" value="KAK0617854.1"/>
    <property type="molecule type" value="Genomic_DNA"/>
</dbReference>
<feature type="compositionally biased region" description="Polar residues" evidence="1">
    <location>
        <begin position="121"/>
        <end position="136"/>
    </location>
</feature>
<feature type="compositionally biased region" description="Polar residues" evidence="1">
    <location>
        <begin position="101"/>
        <end position="110"/>
    </location>
</feature>
<dbReference type="InterPro" id="IPR054448">
    <property type="entry name" value="HTH_put_ascomycetes"/>
</dbReference>
<evidence type="ECO:0000313" key="3">
    <source>
        <dbReference type="EMBL" id="KAK0617854.1"/>
    </source>
</evidence>
<name>A0AA40BY63_9PEZI</name>
<feature type="domain" description="Helix-turn-helix" evidence="2">
    <location>
        <begin position="170"/>
        <end position="215"/>
    </location>
</feature>
<evidence type="ECO:0000256" key="1">
    <source>
        <dbReference type="SAM" id="MobiDB-lite"/>
    </source>
</evidence>
<dbReference type="Pfam" id="PF22943">
    <property type="entry name" value="HTH_68"/>
    <property type="match status" value="1"/>
</dbReference>
<feature type="region of interest" description="Disordered" evidence="1">
    <location>
        <begin position="1"/>
        <end position="136"/>
    </location>
</feature>
<protein>
    <recommendedName>
        <fullName evidence="2">Helix-turn-helix domain-containing protein</fullName>
    </recommendedName>
</protein>
<reference evidence="3" key="1">
    <citation type="submission" date="2023-06" db="EMBL/GenBank/DDBJ databases">
        <title>Genome-scale phylogeny and comparative genomics of the fungal order Sordariales.</title>
        <authorList>
            <consortium name="Lawrence Berkeley National Laboratory"/>
            <person name="Hensen N."/>
            <person name="Bonometti L."/>
            <person name="Westerberg I."/>
            <person name="Brannstrom I.O."/>
            <person name="Guillou S."/>
            <person name="Cros-Aarteil S."/>
            <person name="Calhoun S."/>
            <person name="Haridas S."/>
            <person name="Kuo A."/>
            <person name="Mondo S."/>
            <person name="Pangilinan J."/>
            <person name="Riley R."/>
            <person name="LaButti K."/>
            <person name="Andreopoulos B."/>
            <person name="Lipzen A."/>
            <person name="Chen C."/>
            <person name="Yanf M."/>
            <person name="Daum C."/>
            <person name="Ng V."/>
            <person name="Clum A."/>
            <person name="Steindorff A."/>
            <person name="Ohm R."/>
            <person name="Martin F."/>
            <person name="Silar P."/>
            <person name="Natvig D."/>
            <person name="Lalanne C."/>
            <person name="Gautier V."/>
            <person name="Ament-velasquez S.L."/>
            <person name="Kruys A."/>
            <person name="Hutchinson M.I."/>
            <person name="Powell A.J."/>
            <person name="Barry K."/>
            <person name="Miller A.N."/>
            <person name="Grigoriev I.V."/>
            <person name="Debuchy R."/>
            <person name="Gladieux P."/>
            <person name="Thoren M.H."/>
            <person name="Johannesson H."/>
        </authorList>
    </citation>
    <scope>NUCLEOTIDE SEQUENCE</scope>
    <source>
        <strain evidence="3">SMH3391-2</strain>
    </source>
</reference>
<keyword evidence="4" id="KW-1185">Reference proteome</keyword>
<comment type="caution">
    <text evidence="3">The sequence shown here is derived from an EMBL/GenBank/DDBJ whole genome shotgun (WGS) entry which is preliminary data.</text>
</comment>
<sequence>MGASGSKVAQKAGRKFPSRAPGTAPPSTTTTTTTTTTARAAPRPPPPAAAADSRPSYPQPSFTKNDAIRRDSINSDRPTPESITPAFADRLRQMGIVQPHPTFSPSSIATTPGPDADRSGGHNQSISAPQFAPSANNATLGVLDARRHLEELAAREFDRMGKSGSEGREFLDIATIRNILVLRQRGDLSPAEIEARFKLKPGVVTRLGPSNVISPAS</sequence>